<dbReference type="HOGENOM" id="CLU_3063912_0_0_5"/>
<gene>
    <name evidence="1" type="ordered locus">NRI_0398</name>
</gene>
<dbReference type="EMBL" id="CP001431">
    <property type="protein sequence ID" value="ACT69382.1"/>
    <property type="molecule type" value="Genomic_DNA"/>
</dbReference>
<keyword evidence="2" id="KW-1185">Reference proteome</keyword>
<dbReference type="AlphaFoldDB" id="C6V4R5"/>
<reference evidence="1 2" key="1">
    <citation type="journal article" date="2009" name="Nucleic Acids Res.">
        <title>Analysis of complete genome sequence of Neorickettsia risticii: causative agent of Potomac horse fever.</title>
        <authorList>
            <person name="Lin M."/>
            <person name="Zhang C."/>
            <person name="Gibson K."/>
            <person name="Rikihisa Y."/>
        </authorList>
    </citation>
    <scope>NUCLEOTIDE SEQUENCE [LARGE SCALE GENOMIC DNA]</scope>
    <source>
        <strain evidence="1 2">Illinois</strain>
    </source>
</reference>
<dbReference type="STRING" id="434131.NRI_0398"/>
<proteinExistence type="predicted"/>
<sequence length="53" mass="6195">MFVLSVKRSCLAFGRMGFFLERSGILVVEDTFYFGIQNAFFIPRKCLVCYKFV</sequence>
<accession>C6V4R5</accession>
<dbReference type="KEGG" id="nri:NRI_0398"/>
<dbReference type="Proteomes" id="UP000001627">
    <property type="component" value="Chromosome"/>
</dbReference>
<evidence type="ECO:0000313" key="2">
    <source>
        <dbReference type="Proteomes" id="UP000001627"/>
    </source>
</evidence>
<evidence type="ECO:0000313" key="1">
    <source>
        <dbReference type="EMBL" id="ACT69382.1"/>
    </source>
</evidence>
<organism evidence="1 2">
    <name type="scientific">Neorickettsia risticii (strain Illinois)</name>
    <dbReference type="NCBI Taxonomy" id="434131"/>
    <lineage>
        <taxon>Bacteria</taxon>
        <taxon>Pseudomonadati</taxon>
        <taxon>Pseudomonadota</taxon>
        <taxon>Alphaproteobacteria</taxon>
        <taxon>Rickettsiales</taxon>
        <taxon>Anaplasmataceae</taxon>
        <taxon>Neorickettsia</taxon>
    </lineage>
</organism>
<name>C6V4R5_NEORI</name>
<protein>
    <submittedName>
        <fullName evidence="1">Uncharacterized protein</fullName>
    </submittedName>
</protein>